<dbReference type="Pfam" id="PF03851">
    <property type="entry name" value="UvdE"/>
    <property type="match status" value="1"/>
</dbReference>
<sequence length="320" mass="37548">MYVRFGYVAMSVQLKNASPSQTMTVKQFEQIKDKDAAIRKLERIAISNLENCIRLLKHNLSLDITFFRLSSKLVPLVNHPNTQGWKFEKAILPMLKELGDFVHKYDMRLDFHPDHFVVLNNLDEELLKRSLETLLYHYKLLKGMNINPVHRCVLHIGGAKDGKVNGLEDFIQNFEKIPKILQQMLIIENDDTVYHIEDALYLGEKLQIPVVLDLHHHDINQPESFSFLEIWDRVVQTWEHSPLPLKIHISSPKENENDKRHHDYINIERLMRFLNEIKGSVEHIDVMIEAKKKDEALIQLMKDLEERDDCTLINQACIKM</sequence>
<dbReference type="PANTHER" id="PTHR31290">
    <property type="entry name" value="UV-DAMAGE ENDONUCLEASE"/>
    <property type="match status" value="1"/>
</dbReference>
<dbReference type="NCBIfam" id="TIGR00629">
    <property type="entry name" value="uvde"/>
    <property type="match status" value="1"/>
</dbReference>
<dbReference type="GO" id="GO:0006289">
    <property type="term" value="P:nucleotide-excision repair"/>
    <property type="evidence" value="ECO:0007669"/>
    <property type="project" value="InterPro"/>
</dbReference>
<proteinExistence type="predicted"/>
<evidence type="ECO:0000256" key="3">
    <source>
        <dbReference type="ARBA" id="ARBA00022763"/>
    </source>
</evidence>
<dbReference type="PANTHER" id="PTHR31290:SF5">
    <property type="entry name" value="UV-DAMAGE ENDONUCLEASE"/>
    <property type="match status" value="1"/>
</dbReference>
<dbReference type="Gene3D" id="3.20.20.150">
    <property type="entry name" value="Divalent-metal-dependent TIM barrel enzymes"/>
    <property type="match status" value="1"/>
</dbReference>
<dbReference type="AlphaFoldDB" id="A0A1S2LZK0"/>
<evidence type="ECO:0000256" key="5">
    <source>
        <dbReference type="ARBA" id="ARBA00022801"/>
    </source>
</evidence>
<name>A0A1S2LZK0_9BACI</name>
<dbReference type="SUPFAM" id="SSF51658">
    <property type="entry name" value="Xylose isomerase-like"/>
    <property type="match status" value="1"/>
</dbReference>
<dbReference type="InterPro" id="IPR036237">
    <property type="entry name" value="Xyl_isomerase-like_sf"/>
</dbReference>
<dbReference type="GO" id="GO:0004519">
    <property type="term" value="F:endonuclease activity"/>
    <property type="evidence" value="ECO:0007669"/>
    <property type="project" value="UniProtKB-KW"/>
</dbReference>
<evidence type="ECO:0000256" key="1">
    <source>
        <dbReference type="ARBA" id="ARBA00022722"/>
    </source>
</evidence>
<keyword evidence="2 7" id="KW-0255">Endonuclease</keyword>
<keyword evidence="8" id="KW-1185">Reference proteome</keyword>
<keyword evidence="3" id="KW-0227">DNA damage</keyword>
<comment type="caution">
    <text evidence="7">The sequence shown here is derived from an EMBL/GenBank/DDBJ whole genome shotgun (WGS) entry which is preliminary data.</text>
</comment>
<keyword evidence="5" id="KW-0378">Hydrolase</keyword>
<protein>
    <submittedName>
        <fullName evidence="7">UV damage endonuclease UvsE</fullName>
    </submittedName>
</protein>
<dbReference type="GO" id="GO:0009411">
    <property type="term" value="P:response to UV"/>
    <property type="evidence" value="ECO:0007669"/>
    <property type="project" value="InterPro"/>
</dbReference>
<dbReference type="STRING" id="472963.BKP45_19330"/>
<gene>
    <name evidence="7" type="ORF">BKP45_19330</name>
</gene>
<evidence type="ECO:0000313" key="7">
    <source>
        <dbReference type="EMBL" id="OIJ17724.1"/>
    </source>
</evidence>
<keyword evidence="6" id="KW-0234">DNA repair</keyword>
<dbReference type="RefSeq" id="WP_071390815.1">
    <property type="nucleotide sequence ID" value="NZ_MLQS01000031.1"/>
</dbReference>
<organism evidence="7 8">
    <name type="scientific">Anaerobacillus alkalidiazotrophicus</name>
    <dbReference type="NCBI Taxonomy" id="472963"/>
    <lineage>
        <taxon>Bacteria</taxon>
        <taxon>Bacillati</taxon>
        <taxon>Bacillota</taxon>
        <taxon>Bacilli</taxon>
        <taxon>Bacillales</taxon>
        <taxon>Bacillaceae</taxon>
        <taxon>Anaerobacillus</taxon>
    </lineage>
</organism>
<dbReference type="InterPro" id="IPR004601">
    <property type="entry name" value="UvdE"/>
</dbReference>
<evidence type="ECO:0000313" key="8">
    <source>
        <dbReference type="Proteomes" id="UP000180057"/>
    </source>
</evidence>
<evidence type="ECO:0000256" key="4">
    <source>
        <dbReference type="ARBA" id="ARBA00022769"/>
    </source>
</evidence>
<dbReference type="GO" id="GO:0016787">
    <property type="term" value="F:hydrolase activity"/>
    <property type="evidence" value="ECO:0007669"/>
    <property type="project" value="UniProtKB-KW"/>
</dbReference>
<dbReference type="Proteomes" id="UP000180057">
    <property type="component" value="Unassembled WGS sequence"/>
</dbReference>
<dbReference type="OrthoDB" id="9782576at2"/>
<keyword evidence="4" id="KW-0228">DNA excision</keyword>
<evidence type="ECO:0000256" key="6">
    <source>
        <dbReference type="ARBA" id="ARBA00023204"/>
    </source>
</evidence>
<evidence type="ECO:0000256" key="2">
    <source>
        <dbReference type="ARBA" id="ARBA00022759"/>
    </source>
</evidence>
<dbReference type="EMBL" id="MLQS01000031">
    <property type="protein sequence ID" value="OIJ17724.1"/>
    <property type="molecule type" value="Genomic_DNA"/>
</dbReference>
<accession>A0A1S2LZK0</accession>
<reference evidence="7 8" key="1">
    <citation type="submission" date="2016-10" db="EMBL/GenBank/DDBJ databases">
        <title>Draft genome sequences of four alkaliphilic bacteria belonging to the Anaerobacillus genus.</title>
        <authorList>
            <person name="Bassil N.M."/>
            <person name="Lloyd J.R."/>
        </authorList>
    </citation>
    <scope>NUCLEOTIDE SEQUENCE [LARGE SCALE GENOMIC DNA]</scope>
    <source>
        <strain evidence="7 8">DSM 22531</strain>
    </source>
</reference>
<keyword evidence="1" id="KW-0540">Nuclease</keyword>